<evidence type="ECO:0000256" key="2">
    <source>
        <dbReference type="ARBA" id="ARBA00022741"/>
    </source>
</evidence>
<evidence type="ECO:0000259" key="5">
    <source>
        <dbReference type="PROSITE" id="PS50893"/>
    </source>
</evidence>
<dbReference type="InterPro" id="IPR027417">
    <property type="entry name" value="P-loop_NTPase"/>
</dbReference>
<dbReference type="OrthoDB" id="3239744at2"/>
<dbReference type="AlphaFoldDB" id="X5E7K7"/>
<evidence type="ECO:0000256" key="4">
    <source>
        <dbReference type="SAM" id="MobiDB-lite"/>
    </source>
</evidence>
<keyword evidence="2" id="KW-0547">Nucleotide-binding</keyword>
<dbReference type="PROSITE" id="PS00211">
    <property type="entry name" value="ABC_TRANSPORTER_1"/>
    <property type="match status" value="1"/>
</dbReference>
<proteinExistence type="predicted"/>
<protein>
    <submittedName>
        <fullName evidence="6">Tylosin resistance ATP-binding protein TlrC</fullName>
    </submittedName>
</protein>
<keyword evidence="3 6" id="KW-0067">ATP-binding</keyword>
<evidence type="ECO:0000256" key="3">
    <source>
        <dbReference type="ARBA" id="ARBA00022840"/>
    </source>
</evidence>
<sequence>MSIRHPQETAAHRECLLRGATVRYADHTVLNSVDLVVQPGDRLALVGDNGAGKSTLLGVLAGAVPVDSGERRVEIPGGCAFAEQHPTFPPDASVDDAVDHLARDMRSLEQDIAEVSARLAAASPADLPHLLDLLSHCTDRFEARGGYELDLRIDKALHELGLGDVARTRPVSMLSGGQRARLALAVALSSKPELLLLDEPTNDLDHTALDWLSRQMAGHRGSLVIVSHDRELLDTVAKDIIGVDGGSLRRYGLGYQGYLRARESDRQRQRRDHEEWQAELTRNQRIVDATSVRLRAIPRKQERAAFGHGAFRARSSDHGATSRIRQAKDRVGQLRAEPVPPPAERLVFTPHFPPSEVPGPLVSVAPGAVTGAGEPPLVLAPTTGGLEIRAGERWLVTGPNGAGKTTLLRVLAGEIGHATAHPGVRVAYVRQDISASGGRTLQDTFAEAVGMAADDAADRLLTLGLFTERDLRTPVDRLSVGQQRRRELAVAVTVDSDIILLDEPTNHLSPDLVEQLEDALRDYAGAVVTVTHDRRWLNNAARVTPDRLLRYATATPTTTGGVLDTPSRLNPLS</sequence>
<dbReference type="GO" id="GO:0005524">
    <property type="term" value="F:ATP binding"/>
    <property type="evidence" value="ECO:0007669"/>
    <property type="project" value="UniProtKB-KW"/>
</dbReference>
<keyword evidence="7" id="KW-1185">Reference proteome</keyword>
<dbReference type="SMART" id="SM00382">
    <property type="entry name" value="AAA"/>
    <property type="match status" value="2"/>
</dbReference>
<dbReference type="RefSeq" id="WP_081803774.1">
    <property type="nucleotide sequence ID" value="NZ_CP006842.1"/>
</dbReference>
<accession>X5E7K7</accession>
<name>X5E7K7_9CORY</name>
<reference evidence="6 7" key="1">
    <citation type="journal article" date="2015" name="Int. J. Syst. Evol. Microbiol.">
        <title>Revisiting Corynebacterium glyciniphilum (ex Kubota et al., 1972) sp. nov., nom. rev., isolated from putrefied banana.</title>
        <authorList>
            <person name="Al-Dilaimi A."/>
            <person name="Bednarz H."/>
            <person name="Lomker A."/>
            <person name="Niehaus K."/>
            <person name="Kalinowski J."/>
            <person name="Ruckert C."/>
        </authorList>
    </citation>
    <scope>NUCLEOTIDE SEQUENCE [LARGE SCALE GENOMIC DNA]</scope>
    <source>
        <strain evidence="6">AJ 3170</strain>
    </source>
</reference>
<dbReference type="Pfam" id="PF00005">
    <property type="entry name" value="ABC_tran"/>
    <property type="match status" value="2"/>
</dbReference>
<evidence type="ECO:0000313" key="6">
    <source>
        <dbReference type="EMBL" id="AHW63410.1"/>
    </source>
</evidence>
<dbReference type="InterPro" id="IPR003439">
    <property type="entry name" value="ABC_transporter-like_ATP-bd"/>
</dbReference>
<dbReference type="KEGG" id="cgy:CGLY_04810"/>
<dbReference type="Proteomes" id="UP000023703">
    <property type="component" value="Chromosome"/>
</dbReference>
<feature type="domain" description="ABC transporter" evidence="5">
    <location>
        <begin position="364"/>
        <end position="565"/>
    </location>
</feature>
<dbReference type="SUPFAM" id="SSF52540">
    <property type="entry name" value="P-loop containing nucleoside triphosphate hydrolases"/>
    <property type="match status" value="2"/>
</dbReference>
<dbReference type="Gene3D" id="3.40.50.300">
    <property type="entry name" value="P-loop containing nucleotide triphosphate hydrolases"/>
    <property type="match status" value="2"/>
</dbReference>
<dbReference type="EMBL" id="CP006842">
    <property type="protein sequence ID" value="AHW63410.1"/>
    <property type="molecule type" value="Genomic_DNA"/>
</dbReference>
<dbReference type="eggNOG" id="COG0488">
    <property type="taxonomic scope" value="Bacteria"/>
</dbReference>
<dbReference type="PROSITE" id="PS50893">
    <property type="entry name" value="ABC_TRANSPORTER_2"/>
    <property type="match status" value="2"/>
</dbReference>
<dbReference type="InterPro" id="IPR050611">
    <property type="entry name" value="ABCF"/>
</dbReference>
<evidence type="ECO:0000313" key="7">
    <source>
        <dbReference type="Proteomes" id="UP000023703"/>
    </source>
</evidence>
<dbReference type="FunFam" id="3.40.50.300:FF:000011">
    <property type="entry name" value="Putative ABC transporter ATP-binding component"/>
    <property type="match status" value="1"/>
</dbReference>
<dbReference type="PANTHER" id="PTHR19211:SF14">
    <property type="entry name" value="ATP-BINDING CASSETTE SUB-FAMILY F MEMBER 1"/>
    <property type="match status" value="1"/>
</dbReference>
<dbReference type="PANTHER" id="PTHR19211">
    <property type="entry name" value="ATP-BINDING TRANSPORT PROTEIN-RELATED"/>
    <property type="match status" value="1"/>
</dbReference>
<organism evidence="6 7">
    <name type="scientific">Corynebacterium glyciniphilum AJ 3170</name>
    <dbReference type="NCBI Taxonomy" id="1404245"/>
    <lineage>
        <taxon>Bacteria</taxon>
        <taxon>Bacillati</taxon>
        <taxon>Actinomycetota</taxon>
        <taxon>Actinomycetes</taxon>
        <taxon>Mycobacteriales</taxon>
        <taxon>Corynebacteriaceae</taxon>
        <taxon>Corynebacterium</taxon>
    </lineage>
</organism>
<dbReference type="STRING" id="1404245.CGLY_04810"/>
<dbReference type="CDD" id="cd03221">
    <property type="entry name" value="ABCF_EF-3"/>
    <property type="match status" value="1"/>
</dbReference>
<dbReference type="GO" id="GO:0016887">
    <property type="term" value="F:ATP hydrolysis activity"/>
    <property type="evidence" value="ECO:0007669"/>
    <property type="project" value="InterPro"/>
</dbReference>
<dbReference type="InterPro" id="IPR017871">
    <property type="entry name" value="ABC_transporter-like_CS"/>
</dbReference>
<dbReference type="InterPro" id="IPR003593">
    <property type="entry name" value="AAA+_ATPase"/>
</dbReference>
<gene>
    <name evidence="6" type="primary">tlrC</name>
    <name evidence="6" type="ORF">CGLY_04810</name>
</gene>
<feature type="region of interest" description="Disordered" evidence="4">
    <location>
        <begin position="312"/>
        <end position="344"/>
    </location>
</feature>
<dbReference type="HOGENOM" id="CLU_000604_36_0_11"/>
<evidence type="ECO:0000256" key="1">
    <source>
        <dbReference type="ARBA" id="ARBA00022737"/>
    </source>
</evidence>
<keyword evidence="1" id="KW-0677">Repeat</keyword>
<feature type="domain" description="ABC transporter" evidence="5">
    <location>
        <begin position="11"/>
        <end position="270"/>
    </location>
</feature>